<dbReference type="Pfam" id="PF12937">
    <property type="entry name" value="F-box-like"/>
    <property type="match status" value="1"/>
</dbReference>
<dbReference type="AlphaFoldDB" id="A0A8H7S6M3"/>
<feature type="region of interest" description="Disordered" evidence="1">
    <location>
        <begin position="558"/>
        <end position="578"/>
    </location>
</feature>
<dbReference type="Proteomes" id="UP000646827">
    <property type="component" value="Unassembled WGS sequence"/>
</dbReference>
<dbReference type="InterPro" id="IPR036047">
    <property type="entry name" value="F-box-like_dom_sf"/>
</dbReference>
<proteinExistence type="predicted"/>
<dbReference type="Gene3D" id="3.80.10.10">
    <property type="entry name" value="Ribonuclease Inhibitor"/>
    <property type="match status" value="1"/>
</dbReference>
<dbReference type="InterPro" id="IPR032675">
    <property type="entry name" value="LRR_dom_sf"/>
</dbReference>
<protein>
    <recommendedName>
        <fullName evidence="2">F-box domain-containing protein</fullName>
    </recommendedName>
</protein>
<dbReference type="SUPFAM" id="SSF52047">
    <property type="entry name" value="RNI-like"/>
    <property type="match status" value="1"/>
</dbReference>
<name>A0A8H7S6M3_9FUNG</name>
<reference evidence="3 4" key="1">
    <citation type="submission" date="2020-12" db="EMBL/GenBank/DDBJ databases">
        <title>Metabolic potential, ecology and presence of endohyphal bacteria is reflected in genomic diversity of Mucoromycotina.</title>
        <authorList>
            <person name="Muszewska A."/>
            <person name="Okrasinska A."/>
            <person name="Steczkiewicz K."/>
            <person name="Drgas O."/>
            <person name="Orlowska M."/>
            <person name="Perlinska-Lenart U."/>
            <person name="Aleksandrzak-Piekarczyk T."/>
            <person name="Szatraj K."/>
            <person name="Zielenkiewicz U."/>
            <person name="Pilsyk S."/>
            <person name="Malc E."/>
            <person name="Mieczkowski P."/>
            <person name="Kruszewska J.S."/>
            <person name="Biernat P."/>
            <person name="Pawlowska J."/>
        </authorList>
    </citation>
    <scope>NUCLEOTIDE SEQUENCE [LARGE SCALE GENOMIC DNA]</scope>
    <source>
        <strain evidence="3 4">CBS 142.35</strain>
    </source>
</reference>
<comment type="caution">
    <text evidence="3">The sequence shown here is derived from an EMBL/GenBank/DDBJ whole genome shotgun (WGS) entry which is preliminary data.</text>
</comment>
<gene>
    <name evidence="3" type="ORF">INT45_012322</name>
</gene>
<evidence type="ECO:0000256" key="1">
    <source>
        <dbReference type="SAM" id="MobiDB-lite"/>
    </source>
</evidence>
<dbReference type="OrthoDB" id="2258381at2759"/>
<sequence length="664" mass="77697">MQVMIDPRVRLERIANRLFLKTTNKDTDDNDIKKVIENFDSLPVELHCKIMDQLSLRECVLASNVNRNWHELALRRPNLWRSVTFDDNQNNNNRMTHNLDYLDTYCQRQYIKNTFVRDIKIRKVVDENVYEIFDFIMKHNWNEIEQVKIRTTRLNASLETFLGTVSNTLTTLDLKFKILGSADTSSLSQQQITSLLPDSLLRQCPKLVTLIYSTTLDQDIWDNGYKCLDTPHQHLMDLAINLRNRSWKGYQLESLLRWLPKLRRFSLRPDKDENPEPIFTAITQFCPNLDCLNIISSMNDSRIRGPLVLDNTIVTNMNIVPTVIAKSTTLPSLEEKDNINYNNTFIKSSAAAQLRELVIDDQLNRWYEYAKALSNNDNSYSSNLIKNYSNTLECLDITGYWFLGPLMIENNLGRYSFPSLNMLYLSDTQGQPQHRRISSSLCTFLRHTPALCYADFTGVNAVNSQVMRALKKYNVYLETLRLKSCRNLNSTGLSDFFTYNVSLVEVRLNTTNGLADHVFGMLGDKQMVPSLRILEIVACCNVSLAGLDMLLTNLEKDDNDGNEKIQQQRQEEEERDKITKKKKERLEKFVIEYNKSERRLNLDWAIELMLRRLDKNAIEWTFIRPSVHRTKYERITNYEWEEQEKKQLKMIQEVMDDFKKLTIS</sequence>
<dbReference type="Gene3D" id="1.20.1280.50">
    <property type="match status" value="1"/>
</dbReference>
<dbReference type="SUPFAM" id="SSF81383">
    <property type="entry name" value="F-box domain"/>
    <property type="match status" value="1"/>
</dbReference>
<accession>A0A8H7S6M3</accession>
<dbReference type="InterPro" id="IPR001810">
    <property type="entry name" value="F-box_dom"/>
</dbReference>
<dbReference type="PROSITE" id="PS50181">
    <property type="entry name" value="FBOX"/>
    <property type="match status" value="1"/>
</dbReference>
<dbReference type="EMBL" id="JAEPRB010000070">
    <property type="protein sequence ID" value="KAG2223023.1"/>
    <property type="molecule type" value="Genomic_DNA"/>
</dbReference>
<evidence type="ECO:0000313" key="4">
    <source>
        <dbReference type="Proteomes" id="UP000646827"/>
    </source>
</evidence>
<organism evidence="3 4">
    <name type="scientific">Circinella minor</name>
    <dbReference type="NCBI Taxonomy" id="1195481"/>
    <lineage>
        <taxon>Eukaryota</taxon>
        <taxon>Fungi</taxon>
        <taxon>Fungi incertae sedis</taxon>
        <taxon>Mucoromycota</taxon>
        <taxon>Mucoromycotina</taxon>
        <taxon>Mucoromycetes</taxon>
        <taxon>Mucorales</taxon>
        <taxon>Lichtheimiaceae</taxon>
        <taxon>Circinella</taxon>
    </lineage>
</organism>
<evidence type="ECO:0000259" key="2">
    <source>
        <dbReference type="PROSITE" id="PS50181"/>
    </source>
</evidence>
<keyword evidence="4" id="KW-1185">Reference proteome</keyword>
<evidence type="ECO:0000313" key="3">
    <source>
        <dbReference type="EMBL" id="KAG2223023.1"/>
    </source>
</evidence>
<feature type="domain" description="F-box" evidence="2">
    <location>
        <begin position="36"/>
        <end position="83"/>
    </location>
</feature>